<protein>
    <recommendedName>
        <fullName evidence="3">F-box domain-containing protein</fullName>
    </recommendedName>
</protein>
<comment type="caution">
    <text evidence="1">The sequence shown here is derived from an EMBL/GenBank/DDBJ whole genome shotgun (WGS) entry which is preliminary data.</text>
</comment>
<dbReference type="EMBL" id="MU157840">
    <property type="protein sequence ID" value="KAF9530462.1"/>
    <property type="molecule type" value="Genomic_DNA"/>
</dbReference>
<dbReference type="Gene3D" id="3.80.10.10">
    <property type="entry name" value="Ribonuclease Inhibitor"/>
    <property type="match status" value="1"/>
</dbReference>
<evidence type="ECO:0008006" key="3">
    <source>
        <dbReference type="Google" id="ProtNLM"/>
    </source>
</evidence>
<dbReference type="AlphaFoldDB" id="A0A9P6JR73"/>
<evidence type="ECO:0000313" key="2">
    <source>
        <dbReference type="Proteomes" id="UP000807306"/>
    </source>
</evidence>
<name>A0A9P6JR73_9AGAR</name>
<proteinExistence type="predicted"/>
<dbReference type="InterPro" id="IPR032675">
    <property type="entry name" value="LRR_dom_sf"/>
</dbReference>
<accession>A0A9P6JR73</accession>
<sequence length="498" mass="55386">MYPALLIDEIFREIIRFVLDDDPQKGKTTLVSVARTCQAWTNAALDLVWERLFSLEPLLSLLIDSQKPTNRKTPVDIQTFGFYAQRVKHIHQRHTFNLAADQHALIKLFLGKETLLPKVRSVKLSAKSSPGTLLQFVASPSLHRLDLDLGFQSSSSASDDPFCDLLLHARTACPSLRHLNLRGSSSKRLNCVLSSMNDMETVTLRMGSSLRPETVVAMMTSPRLTELEIHAGHIDLEDLEECLAHLPSSTVLLSALTKLCLRAKGPTMSHLLSFIASDSFNQLQLDLDDTVAGATAWDAVFEAIPTTAAHTLTHISLEHHFELTAPSASFPSSTDASQPVDWDRPQANLSFENLAILRKFRQLQHFSCDFTVPPCLRDQDLQKVLLWWPDLTYLDIAISSGSNEKSLTTPLTITSLLLIAQLRPNLERLILPLIVDQVPVLPSGSLSGSQLRNLSIADIRTTDTQHLARYLKALFPLLKTLHGSDDDSQTWIDVRSGL</sequence>
<reference evidence="1" key="1">
    <citation type="submission" date="2020-11" db="EMBL/GenBank/DDBJ databases">
        <authorList>
            <consortium name="DOE Joint Genome Institute"/>
            <person name="Ahrendt S."/>
            <person name="Riley R."/>
            <person name="Andreopoulos W."/>
            <person name="Labutti K."/>
            <person name="Pangilinan J."/>
            <person name="Ruiz-Duenas F.J."/>
            <person name="Barrasa J.M."/>
            <person name="Sanchez-Garcia M."/>
            <person name="Camarero S."/>
            <person name="Miyauchi S."/>
            <person name="Serrano A."/>
            <person name="Linde D."/>
            <person name="Babiker R."/>
            <person name="Drula E."/>
            <person name="Ayuso-Fernandez I."/>
            <person name="Pacheco R."/>
            <person name="Padilla G."/>
            <person name="Ferreira P."/>
            <person name="Barriuso J."/>
            <person name="Kellner H."/>
            <person name="Castanera R."/>
            <person name="Alfaro M."/>
            <person name="Ramirez L."/>
            <person name="Pisabarro A.G."/>
            <person name="Kuo A."/>
            <person name="Tritt A."/>
            <person name="Lipzen A."/>
            <person name="He G."/>
            <person name="Yan M."/>
            <person name="Ng V."/>
            <person name="Cullen D."/>
            <person name="Martin F."/>
            <person name="Rosso M.-N."/>
            <person name="Henrissat B."/>
            <person name="Hibbett D."/>
            <person name="Martinez A.T."/>
            <person name="Grigoriev I.V."/>
        </authorList>
    </citation>
    <scope>NUCLEOTIDE SEQUENCE</scope>
    <source>
        <strain evidence="1">CBS 506.95</strain>
    </source>
</reference>
<evidence type="ECO:0000313" key="1">
    <source>
        <dbReference type="EMBL" id="KAF9530462.1"/>
    </source>
</evidence>
<gene>
    <name evidence="1" type="ORF">CPB83DRAFT_850968</name>
</gene>
<dbReference type="SUPFAM" id="SSF52047">
    <property type="entry name" value="RNI-like"/>
    <property type="match status" value="1"/>
</dbReference>
<organism evidence="1 2">
    <name type="scientific">Crepidotus variabilis</name>
    <dbReference type="NCBI Taxonomy" id="179855"/>
    <lineage>
        <taxon>Eukaryota</taxon>
        <taxon>Fungi</taxon>
        <taxon>Dikarya</taxon>
        <taxon>Basidiomycota</taxon>
        <taxon>Agaricomycotina</taxon>
        <taxon>Agaricomycetes</taxon>
        <taxon>Agaricomycetidae</taxon>
        <taxon>Agaricales</taxon>
        <taxon>Agaricineae</taxon>
        <taxon>Crepidotaceae</taxon>
        <taxon>Crepidotus</taxon>
    </lineage>
</organism>
<keyword evidence="2" id="KW-1185">Reference proteome</keyword>
<dbReference type="OrthoDB" id="2663142at2759"/>
<dbReference type="Proteomes" id="UP000807306">
    <property type="component" value="Unassembled WGS sequence"/>
</dbReference>